<sequence>MRPLAPASRRLVAALALVVAVPLAGIAPATADGTSRPTAAPAPKLASQRQIALATPGDFTGHGFDQCLAPTQAAMDAWWKKSPFSAVGIYISGDSRACRSQPNLSPTWVAAQVARGWRLLPIALGPQASCQPRFPRYEDDFTISPKPAGGYAAAAAQGTAEADKNAADAMAYGIGPGSTLWYDLEGFDLTNTACRESALAFTSAWVTRTKALGYVAGFYSSASSGIKMLDDARTQRPGQFALPDRIWIARWDGRADTSTTYIPEDGWRPGGRMKQYRGGHNETWGGVTINIDTNFIDLGAGSVPVPEGRCPGTRLGYWKYPTLSPTSAQPTRVKVLQCLLTEQGTYSGPVNGSYDAATIAAARAWQAARKFTPSDTFEKRHWTALLSAGARTIVKRGSVDESVHRLQRALNAAGAGRFRATGVLDAKTEAALRVYQSRLKIPVSGVATVQTWNKLQRGL</sequence>
<dbReference type="Gene3D" id="3.20.20.80">
    <property type="entry name" value="Glycosidases"/>
    <property type="match status" value="1"/>
</dbReference>
<keyword evidence="5" id="KW-1185">Reference proteome</keyword>
<dbReference type="Proteomes" id="UP001201161">
    <property type="component" value="Unassembled WGS sequence"/>
</dbReference>
<evidence type="ECO:0000313" key="4">
    <source>
        <dbReference type="EMBL" id="MCF6376166.1"/>
    </source>
</evidence>
<organism evidence="4 5">
    <name type="scientific">Nocardioides potassii</name>
    <dbReference type="NCBI Taxonomy" id="2911371"/>
    <lineage>
        <taxon>Bacteria</taxon>
        <taxon>Bacillati</taxon>
        <taxon>Actinomycetota</taxon>
        <taxon>Actinomycetes</taxon>
        <taxon>Propionibacteriales</taxon>
        <taxon>Nocardioidaceae</taxon>
        <taxon>Nocardioides</taxon>
    </lineage>
</organism>
<dbReference type="SUPFAM" id="SSF51445">
    <property type="entry name" value="(Trans)glycosidases"/>
    <property type="match status" value="1"/>
</dbReference>
<comment type="caution">
    <text evidence="4">The sequence shown here is derived from an EMBL/GenBank/DDBJ whole genome shotgun (WGS) entry which is preliminary data.</text>
</comment>
<evidence type="ECO:0000313" key="5">
    <source>
        <dbReference type="Proteomes" id="UP001201161"/>
    </source>
</evidence>
<evidence type="ECO:0000259" key="2">
    <source>
        <dbReference type="Pfam" id="PF01471"/>
    </source>
</evidence>
<dbReference type="EMBL" id="JAKJHZ010000001">
    <property type="protein sequence ID" value="MCF6376166.1"/>
    <property type="molecule type" value="Genomic_DNA"/>
</dbReference>
<dbReference type="InterPro" id="IPR017853">
    <property type="entry name" value="GH"/>
</dbReference>
<dbReference type="Gene3D" id="1.10.101.10">
    <property type="entry name" value="PGBD-like superfamily/PGBD"/>
    <property type="match status" value="2"/>
</dbReference>
<protein>
    <submittedName>
        <fullName evidence="4">DUF1906 domain-containing protein</fullName>
    </submittedName>
</protein>
<dbReference type="SUPFAM" id="SSF47090">
    <property type="entry name" value="PGBD-like"/>
    <property type="match status" value="2"/>
</dbReference>
<gene>
    <name evidence="4" type="ORF">L2K70_00940</name>
</gene>
<evidence type="ECO:0000256" key="1">
    <source>
        <dbReference type="SAM" id="SignalP"/>
    </source>
</evidence>
<dbReference type="Pfam" id="PF08924">
    <property type="entry name" value="Rv2525c_GlyHyd-like"/>
    <property type="match status" value="1"/>
</dbReference>
<feature type="signal peptide" evidence="1">
    <location>
        <begin position="1"/>
        <end position="31"/>
    </location>
</feature>
<dbReference type="RefSeq" id="WP_236397636.1">
    <property type="nucleotide sequence ID" value="NZ_JAKJHZ010000001.1"/>
</dbReference>
<dbReference type="InterPro" id="IPR036365">
    <property type="entry name" value="PGBD-like_sf"/>
</dbReference>
<feature type="domain" description="Rv2525c-like glycoside hydrolase-like" evidence="3">
    <location>
        <begin position="78"/>
        <end position="295"/>
    </location>
</feature>
<accession>A0ABS9H4I7</accession>
<proteinExistence type="predicted"/>
<dbReference type="Pfam" id="PF01471">
    <property type="entry name" value="PG_binding_1"/>
    <property type="match status" value="1"/>
</dbReference>
<feature type="chain" id="PRO_5047370767" evidence="1">
    <location>
        <begin position="32"/>
        <end position="459"/>
    </location>
</feature>
<name>A0ABS9H4I7_9ACTN</name>
<evidence type="ECO:0000259" key="3">
    <source>
        <dbReference type="Pfam" id="PF08924"/>
    </source>
</evidence>
<dbReference type="InterPro" id="IPR015020">
    <property type="entry name" value="Rv2525c-like_Glyco_Hydro-like"/>
</dbReference>
<keyword evidence="1" id="KW-0732">Signal</keyword>
<reference evidence="4 5" key="1">
    <citation type="submission" date="2022-01" db="EMBL/GenBank/DDBJ databases">
        <title>Nocardioides sp. nov., an actinomycete isolated from mining soil.</title>
        <authorList>
            <person name="Liu L."/>
        </authorList>
    </citation>
    <scope>NUCLEOTIDE SEQUENCE [LARGE SCALE GENOMIC DNA]</scope>
    <source>
        <strain evidence="4 5">KLBMP 9356</strain>
    </source>
</reference>
<dbReference type="InterPro" id="IPR002477">
    <property type="entry name" value="Peptidoglycan-bd-like"/>
</dbReference>
<dbReference type="InterPro" id="IPR036366">
    <property type="entry name" value="PGBDSf"/>
</dbReference>
<feature type="domain" description="Peptidoglycan binding-like" evidence="2">
    <location>
        <begin position="401"/>
        <end position="455"/>
    </location>
</feature>